<gene>
    <name evidence="1" type="ORF">DM194_15170</name>
</gene>
<sequence length="116" mass="13083">MESWNDARKLFNEFIRFETTIQQRAVWALDSQHAFLVADIPNLPAIWHALDIDHVGHVIAVINGDVSESDFQGNAEALRLLLARACPAHNSFDHGKEVGFPFMHEVSNADAHHCLR</sequence>
<organism evidence="1 2">
    <name type="scientific">Azospirillum ramasamyi</name>
    <dbReference type="NCBI Taxonomy" id="682998"/>
    <lineage>
        <taxon>Bacteria</taxon>
        <taxon>Pseudomonadati</taxon>
        <taxon>Pseudomonadota</taxon>
        <taxon>Alphaproteobacteria</taxon>
        <taxon>Rhodospirillales</taxon>
        <taxon>Azospirillaceae</taxon>
        <taxon>Azospirillum</taxon>
    </lineage>
</organism>
<proteinExistence type="predicted"/>
<evidence type="ECO:0000313" key="2">
    <source>
        <dbReference type="Proteomes" id="UP000249605"/>
    </source>
</evidence>
<geneLocation type="plasmid" evidence="1 2">
    <name>unnamed1</name>
</geneLocation>
<dbReference type="AlphaFoldDB" id="A0A2U9S9P7"/>
<name>A0A2U9S9P7_9PROT</name>
<keyword evidence="1" id="KW-0614">Plasmid</keyword>
<accession>A0A2U9S9P7</accession>
<evidence type="ECO:0000313" key="1">
    <source>
        <dbReference type="EMBL" id="AWU95637.1"/>
    </source>
</evidence>
<keyword evidence="2" id="KW-1185">Reference proteome</keyword>
<dbReference type="KEGG" id="azm:DM194_15170"/>
<reference evidence="1 2" key="1">
    <citation type="submission" date="2018-06" db="EMBL/GenBank/DDBJ databases">
        <title>Complete genome sequencing of Azospirillum sp. M2T2B2.</title>
        <authorList>
            <person name="Heo J."/>
            <person name="Kim S.-J."/>
            <person name="Kwon S.-W."/>
            <person name="Anandham R."/>
        </authorList>
    </citation>
    <scope>NUCLEOTIDE SEQUENCE [LARGE SCALE GENOMIC DNA]</scope>
    <source>
        <strain evidence="1 2">M2T2B2</strain>
        <plasmid evidence="1 2">unnamed1</plasmid>
    </source>
</reference>
<dbReference type="Proteomes" id="UP000249605">
    <property type="component" value="Plasmid unnamed1"/>
</dbReference>
<protein>
    <submittedName>
        <fullName evidence="1">Uncharacterized protein</fullName>
    </submittedName>
</protein>
<dbReference type="EMBL" id="CP029830">
    <property type="protein sequence ID" value="AWU95637.1"/>
    <property type="molecule type" value="Genomic_DNA"/>
</dbReference>